<protein>
    <recommendedName>
        <fullName evidence="4">Phospholipase D</fullName>
    </recommendedName>
    <alternativeName>
        <fullName evidence="9">Choline phosphatase</fullName>
    </alternativeName>
</protein>
<dbReference type="GO" id="GO:0004630">
    <property type="term" value="F:phospholipase D activity"/>
    <property type="evidence" value="ECO:0007669"/>
    <property type="project" value="UniProtKB-EC"/>
</dbReference>
<feature type="transmembrane region" description="Helical" evidence="10">
    <location>
        <begin position="542"/>
        <end position="565"/>
    </location>
</feature>
<keyword evidence="10" id="KW-0472">Membrane</keyword>
<dbReference type="Pfam" id="PF13091">
    <property type="entry name" value="PLDc_2"/>
    <property type="match status" value="1"/>
</dbReference>
<proteinExistence type="predicted"/>
<dbReference type="PANTHER" id="PTHR18896:SF76">
    <property type="entry name" value="PHOSPHOLIPASE"/>
    <property type="match status" value="1"/>
</dbReference>
<dbReference type="PROSITE" id="PS50035">
    <property type="entry name" value="PLD"/>
    <property type="match status" value="2"/>
</dbReference>
<dbReference type="Pfam" id="PF09335">
    <property type="entry name" value="VTT_dom"/>
    <property type="match status" value="1"/>
</dbReference>
<gene>
    <name evidence="12" type="ORF">SAMN05216548_101310</name>
</gene>
<reference evidence="12 13" key="1">
    <citation type="submission" date="2016-10" db="EMBL/GenBank/DDBJ databases">
        <authorList>
            <person name="de Groot N.N."/>
        </authorList>
    </citation>
    <scope>NUCLEOTIDE SEQUENCE [LARGE SCALE GENOMIC DNA]</scope>
    <source>
        <strain evidence="12 13">A52C2</strain>
    </source>
</reference>
<sequence length="688" mass="75457">MLVDAANYYGALRQAMISARRSILIVGWDIDSRTRLVGPGGEPGDDLPATFSAFLSALVERTPELSVKVLLWDYSVLYSLERELLPVMRLRWNTPRQVEMCLDDMTPVGAAHHQKVVVIDDKLAFAGGLDLTIRRWDTGDHEPHNPGRVDPAGKSYGAFHDIQMMVDGDAAMALGDLVRNRWKRVTCEGGEPVRLEDCPVPWPETVAPDLRDVDVGIARTQPLYGNEEEVREVETLFLDMLETAERTIYIENQFLAWTAFAERLAARLKVRPKLEALLVGPRTHHTWLEHRTMRNGRIRFQRILTEAGVWDRVRIMHPQVREHRAAHEVMIHAKLMIVDDRVLRVGSANLNHRSMGTDTECDLVVAARTEADRQGIAAVRNRLIAEHCGTTPSEVAEKLAATGSLLAAISELSTRKRGLAPIEDGEPDPEEISSRVEMVADPDRPIAPSEFLADFTEEFPPTRQRVPTLVKAAVAIAVVVGLVLAWKYTPLAEIANPSNVRRWLADLGGGPWAAVVVIGVYVLGGFVMFPIMVLIAATAAAFGGWIGAAYAISGAMASALVTYWIGRAVGPDVLRDILGPRINRIARNFARKGLVALTAARLAPIAPYSLFNLVAGAAGVGFVDFTIGTALGLAPGLIFMSSLGDQLSDAIRHPTLARIAVLVGICVVWIGVTYALQKLMTRIRGRQT</sequence>
<dbReference type="PANTHER" id="PTHR18896">
    <property type="entry name" value="PHOSPHOLIPASE D"/>
    <property type="match status" value="1"/>
</dbReference>
<feature type="domain" description="PLD phosphodiesterase" evidence="11">
    <location>
        <begin position="108"/>
        <end position="135"/>
    </location>
</feature>
<feature type="transmembrane region" description="Helical" evidence="10">
    <location>
        <begin position="610"/>
        <end position="635"/>
    </location>
</feature>
<evidence type="ECO:0000259" key="11">
    <source>
        <dbReference type="PROSITE" id="PS50035"/>
    </source>
</evidence>
<dbReference type="Gene3D" id="3.30.870.10">
    <property type="entry name" value="Endonuclease Chain A"/>
    <property type="match status" value="2"/>
</dbReference>
<evidence type="ECO:0000256" key="8">
    <source>
        <dbReference type="ARBA" id="ARBA00023098"/>
    </source>
</evidence>
<comment type="catalytic activity">
    <reaction evidence="1">
        <text>a 1,2-diacyl-sn-glycero-3-phosphocholine + H2O = a 1,2-diacyl-sn-glycero-3-phosphate + choline + H(+)</text>
        <dbReference type="Rhea" id="RHEA:14445"/>
        <dbReference type="ChEBI" id="CHEBI:15354"/>
        <dbReference type="ChEBI" id="CHEBI:15377"/>
        <dbReference type="ChEBI" id="CHEBI:15378"/>
        <dbReference type="ChEBI" id="CHEBI:57643"/>
        <dbReference type="ChEBI" id="CHEBI:58608"/>
        <dbReference type="EC" id="3.1.4.4"/>
    </reaction>
</comment>
<dbReference type="InterPro" id="IPR015679">
    <property type="entry name" value="PLipase_D_fam"/>
</dbReference>
<feature type="transmembrane region" description="Helical" evidence="10">
    <location>
        <begin position="655"/>
        <end position="676"/>
    </location>
</feature>
<accession>A0A1H9A2N8</accession>
<dbReference type="CDD" id="cd09143">
    <property type="entry name" value="PLDc_vPLD1_2_like_bac_2"/>
    <property type="match status" value="1"/>
</dbReference>
<dbReference type="SUPFAM" id="SSF56024">
    <property type="entry name" value="Phospholipase D/nuclease"/>
    <property type="match status" value="2"/>
</dbReference>
<evidence type="ECO:0000256" key="4">
    <source>
        <dbReference type="ARBA" id="ARBA00018392"/>
    </source>
</evidence>
<keyword evidence="10" id="KW-1133">Transmembrane helix</keyword>
<evidence type="ECO:0000313" key="12">
    <source>
        <dbReference type="EMBL" id="SEP70929.1"/>
    </source>
</evidence>
<keyword evidence="13" id="KW-1185">Reference proteome</keyword>
<keyword evidence="6" id="KW-0677">Repeat</keyword>
<comment type="function">
    <text evidence="2">Could be a virulence factor.</text>
</comment>
<dbReference type="CDD" id="cd09140">
    <property type="entry name" value="PLDc_vPLD1_2_like_bac_1"/>
    <property type="match status" value="1"/>
</dbReference>
<dbReference type="Proteomes" id="UP000199647">
    <property type="component" value="Unassembled WGS sequence"/>
</dbReference>
<feature type="transmembrane region" description="Helical" evidence="10">
    <location>
        <begin position="469"/>
        <end position="489"/>
    </location>
</feature>
<name>A0A1H9A2N8_9HYPH</name>
<dbReference type="STRING" id="1855383.SAMN05216548_101310"/>
<dbReference type="InterPro" id="IPR025202">
    <property type="entry name" value="PLD-like_dom"/>
</dbReference>
<dbReference type="InterPro" id="IPR032816">
    <property type="entry name" value="VTT_dom"/>
</dbReference>
<evidence type="ECO:0000256" key="3">
    <source>
        <dbReference type="ARBA" id="ARBA00004613"/>
    </source>
</evidence>
<evidence type="ECO:0000256" key="7">
    <source>
        <dbReference type="ARBA" id="ARBA00022801"/>
    </source>
</evidence>
<evidence type="ECO:0000256" key="9">
    <source>
        <dbReference type="ARBA" id="ARBA00029594"/>
    </source>
</evidence>
<organism evidence="12 13">
    <name type="scientific">Faunimonas pinastri</name>
    <dbReference type="NCBI Taxonomy" id="1855383"/>
    <lineage>
        <taxon>Bacteria</taxon>
        <taxon>Pseudomonadati</taxon>
        <taxon>Pseudomonadota</taxon>
        <taxon>Alphaproteobacteria</taxon>
        <taxon>Hyphomicrobiales</taxon>
        <taxon>Afifellaceae</taxon>
        <taxon>Faunimonas</taxon>
    </lineage>
</organism>
<evidence type="ECO:0000256" key="5">
    <source>
        <dbReference type="ARBA" id="ARBA00022525"/>
    </source>
</evidence>
<dbReference type="Pfam" id="PF00614">
    <property type="entry name" value="PLDc"/>
    <property type="match status" value="1"/>
</dbReference>
<dbReference type="GO" id="GO:0005576">
    <property type="term" value="C:extracellular region"/>
    <property type="evidence" value="ECO:0007669"/>
    <property type="project" value="UniProtKB-SubCell"/>
</dbReference>
<dbReference type="AlphaFoldDB" id="A0A1H9A2N8"/>
<keyword evidence="10" id="KW-0812">Transmembrane</keyword>
<keyword evidence="5" id="KW-0964">Secreted</keyword>
<keyword evidence="8" id="KW-0443">Lipid metabolism</keyword>
<dbReference type="EMBL" id="FOFG01000001">
    <property type="protein sequence ID" value="SEP70929.1"/>
    <property type="molecule type" value="Genomic_DNA"/>
</dbReference>
<dbReference type="InterPro" id="IPR001736">
    <property type="entry name" value="PLipase_D/transphosphatidylase"/>
</dbReference>
<dbReference type="SMART" id="SM00155">
    <property type="entry name" value="PLDc"/>
    <property type="match status" value="2"/>
</dbReference>
<dbReference type="GO" id="GO:0009395">
    <property type="term" value="P:phospholipid catabolic process"/>
    <property type="evidence" value="ECO:0007669"/>
    <property type="project" value="TreeGrafter"/>
</dbReference>
<evidence type="ECO:0000256" key="10">
    <source>
        <dbReference type="SAM" id="Phobius"/>
    </source>
</evidence>
<evidence type="ECO:0000256" key="6">
    <source>
        <dbReference type="ARBA" id="ARBA00022737"/>
    </source>
</evidence>
<evidence type="ECO:0000313" key="13">
    <source>
        <dbReference type="Proteomes" id="UP000199647"/>
    </source>
</evidence>
<keyword evidence="7" id="KW-0378">Hydrolase</keyword>
<feature type="transmembrane region" description="Helical" evidence="10">
    <location>
        <begin position="510"/>
        <end position="536"/>
    </location>
</feature>
<comment type="subcellular location">
    <subcellularLocation>
        <location evidence="3">Secreted</location>
    </subcellularLocation>
</comment>
<evidence type="ECO:0000256" key="1">
    <source>
        <dbReference type="ARBA" id="ARBA00000798"/>
    </source>
</evidence>
<feature type="domain" description="PLD phosphodiesterase" evidence="11">
    <location>
        <begin position="327"/>
        <end position="354"/>
    </location>
</feature>
<evidence type="ECO:0000256" key="2">
    <source>
        <dbReference type="ARBA" id="ARBA00003145"/>
    </source>
</evidence>